<comment type="caution">
    <text evidence="8">The sequence shown here is derived from an EMBL/GenBank/DDBJ whole genome shotgun (WGS) entry which is preliminary data.</text>
</comment>
<feature type="compositionally biased region" description="Basic and acidic residues" evidence="6">
    <location>
        <begin position="1"/>
        <end position="22"/>
    </location>
</feature>
<keyword evidence="3 7" id="KW-0812">Transmembrane</keyword>
<feature type="transmembrane region" description="Helical" evidence="7">
    <location>
        <begin position="291"/>
        <end position="317"/>
    </location>
</feature>
<evidence type="ECO:0000256" key="4">
    <source>
        <dbReference type="ARBA" id="ARBA00022989"/>
    </source>
</evidence>
<feature type="region of interest" description="Disordered" evidence="6">
    <location>
        <begin position="1"/>
        <end position="24"/>
    </location>
</feature>
<keyword evidence="4 7" id="KW-1133">Transmembrane helix</keyword>
<organism evidence="8 11">
    <name type="scientific">Eiseniibacteriota bacterium</name>
    <dbReference type="NCBI Taxonomy" id="2212470"/>
    <lineage>
        <taxon>Bacteria</taxon>
        <taxon>Candidatus Eiseniibacteriota</taxon>
    </lineage>
</organism>
<evidence type="ECO:0000256" key="3">
    <source>
        <dbReference type="ARBA" id="ARBA00022692"/>
    </source>
</evidence>
<dbReference type="GO" id="GO:0016020">
    <property type="term" value="C:membrane"/>
    <property type="evidence" value="ECO:0007669"/>
    <property type="project" value="UniProtKB-SubCell"/>
</dbReference>
<feature type="transmembrane region" description="Helical" evidence="7">
    <location>
        <begin position="148"/>
        <end position="173"/>
    </location>
</feature>
<dbReference type="Proteomes" id="UP000317366">
    <property type="component" value="Unassembled WGS sequence"/>
</dbReference>
<evidence type="ECO:0000256" key="5">
    <source>
        <dbReference type="ARBA" id="ARBA00023136"/>
    </source>
</evidence>
<dbReference type="InterPro" id="IPR002549">
    <property type="entry name" value="AI-2E-like"/>
</dbReference>
<dbReference type="EMBL" id="VBOU01000016">
    <property type="protein sequence ID" value="TMQ55679.1"/>
    <property type="molecule type" value="Genomic_DNA"/>
</dbReference>
<gene>
    <name evidence="8" type="ORF">E6K74_02495</name>
    <name evidence="9" type="ORF">E6K77_05525</name>
</gene>
<evidence type="ECO:0000256" key="7">
    <source>
        <dbReference type="SAM" id="Phobius"/>
    </source>
</evidence>
<dbReference type="Pfam" id="PF01594">
    <property type="entry name" value="AI-2E_transport"/>
    <property type="match status" value="1"/>
</dbReference>
<dbReference type="AlphaFoldDB" id="A0A538SWA4"/>
<evidence type="ECO:0000313" key="10">
    <source>
        <dbReference type="Proteomes" id="UP000317366"/>
    </source>
</evidence>
<evidence type="ECO:0000256" key="6">
    <source>
        <dbReference type="SAM" id="MobiDB-lite"/>
    </source>
</evidence>
<evidence type="ECO:0000256" key="1">
    <source>
        <dbReference type="ARBA" id="ARBA00004141"/>
    </source>
</evidence>
<dbReference type="Proteomes" id="UP000319829">
    <property type="component" value="Unassembled WGS sequence"/>
</dbReference>
<feature type="transmembrane region" description="Helical" evidence="7">
    <location>
        <begin position="245"/>
        <end position="270"/>
    </location>
</feature>
<evidence type="ECO:0000313" key="9">
    <source>
        <dbReference type="EMBL" id="TMQ63361.1"/>
    </source>
</evidence>
<sequence>MRGAEDTRSDDAPYRDRGRGVEPDPPFELGLLALRRCLADHGGKPYPLGAALSTASVRRRTVYSWEQSPSNPSTQPLNRDSCCGGTMAIGANGSARTTLSVLLVGSLVLVGLIIRPFAAALFMAAVLAVTFHPWYARLVTRLRGNRTIAASVITTCLALALVLPVAALGVIAVREAAETLDSLHQVLAEQGVEGLIRQAPEPIQGWVAQMWHQLPERDQNSEFIFNLERRAAASIPRLINEAGQIVAQALLMTVALFFMLLDGGRLLAWLDVISPLQRRQMRELFSEFRRVSASVLLGSVVTAGAQAAAALAGYLIARAPNPSFLALVTFFLGLIPILGAGGFSFGVAVYLYLSGHVYAAVFLAIWSTFVVGMVDNILKPIVIKGGMELHGAIVFFALIGGITAFGPVGLVLGPLSVSLLLAVLRIYQRDFAEPDEAVAST</sequence>
<proteinExistence type="inferred from homology"/>
<name>A0A538SWA4_UNCEI</name>
<dbReference type="PANTHER" id="PTHR21716">
    <property type="entry name" value="TRANSMEMBRANE PROTEIN"/>
    <property type="match status" value="1"/>
</dbReference>
<reference evidence="10 11" key="1">
    <citation type="journal article" date="2019" name="Nat. Microbiol.">
        <title>Mediterranean grassland soil C-N compound turnover is dependent on rainfall and depth, and is mediated by genomically divergent microorganisms.</title>
        <authorList>
            <person name="Diamond S."/>
            <person name="Andeer P.F."/>
            <person name="Li Z."/>
            <person name="Crits-Christoph A."/>
            <person name="Burstein D."/>
            <person name="Anantharaman K."/>
            <person name="Lane K.R."/>
            <person name="Thomas B.C."/>
            <person name="Pan C."/>
            <person name="Northen T.R."/>
            <person name="Banfield J.F."/>
        </authorList>
    </citation>
    <scope>NUCLEOTIDE SEQUENCE [LARGE SCALE GENOMIC DNA]</scope>
    <source>
        <strain evidence="8">WS_4</strain>
        <strain evidence="9">WS_7</strain>
    </source>
</reference>
<evidence type="ECO:0000313" key="11">
    <source>
        <dbReference type="Proteomes" id="UP000319829"/>
    </source>
</evidence>
<comment type="subcellular location">
    <subcellularLocation>
        <location evidence="1">Membrane</location>
        <topology evidence="1">Multi-pass membrane protein</topology>
    </subcellularLocation>
</comment>
<protein>
    <submittedName>
        <fullName evidence="8">AI-2E family transporter</fullName>
    </submittedName>
</protein>
<comment type="similarity">
    <text evidence="2">Belongs to the autoinducer-2 exporter (AI-2E) (TC 2.A.86) family.</text>
</comment>
<feature type="transmembrane region" description="Helical" evidence="7">
    <location>
        <begin position="357"/>
        <end position="374"/>
    </location>
</feature>
<feature type="transmembrane region" description="Helical" evidence="7">
    <location>
        <begin position="394"/>
        <end position="424"/>
    </location>
</feature>
<evidence type="ECO:0000313" key="8">
    <source>
        <dbReference type="EMBL" id="TMQ55679.1"/>
    </source>
</evidence>
<dbReference type="PANTHER" id="PTHR21716:SF4">
    <property type="entry name" value="TRANSMEMBRANE PROTEIN 245"/>
    <property type="match status" value="1"/>
</dbReference>
<accession>A0A538SWA4</accession>
<dbReference type="EMBL" id="VBOX01000060">
    <property type="protein sequence ID" value="TMQ63361.1"/>
    <property type="molecule type" value="Genomic_DNA"/>
</dbReference>
<feature type="transmembrane region" description="Helical" evidence="7">
    <location>
        <begin position="323"/>
        <end position="350"/>
    </location>
</feature>
<evidence type="ECO:0000256" key="2">
    <source>
        <dbReference type="ARBA" id="ARBA00009773"/>
    </source>
</evidence>
<keyword evidence="5 7" id="KW-0472">Membrane</keyword>